<feature type="domain" description="Cilia- and flagella-associated protein 69 ARM repeats" evidence="1">
    <location>
        <begin position="36"/>
        <end position="754"/>
    </location>
</feature>
<dbReference type="SUPFAM" id="SSF48371">
    <property type="entry name" value="ARM repeat"/>
    <property type="match status" value="2"/>
</dbReference>
<keyword evidence="2" id="KW-0966">Cell projection</keyword>
<name>A0A9Q0YR37_HOLLE</name>
<organism evidence="2 3">
    <name type="scientific">Holothuria leucospilota</name>
    <name type="common">Black long sea cucumber</name>
    <name type="synonym">Mertensiothuria leucospilota</name>
    <dbReference type="NCBI Taxonomy" id="206669"/>
    <lineage>
        <taxon>Eukaryota</taxon>
        <taxon>Metazoa</taxon>
        <taxon>Echinodermata</taxon>
        <taxon>Eleutherozoa</taxon>
        <taxon>Echinozoa</taxon>
        <taxon>Holothuroidea</taxon>
        <taxon>Aspidochirotacea</taxon>
        <taxon>Aspidochirotida</taxon>
        <taxon>Holothuriidae</taxon>
        <taxon>Holothuria</taxon>
    </lineage>
</organism>
<dbReference type="EMBL" id="JAIZAY010000018">
    <property type="protein sequence ID" value="KAJ8025079.1"/>
    <property type="molecule type" value="Genomic_DNA"/>
</dbReference>
<dbReference type="PANTHER" id="PTHR14716">
    <property type="entry name" value="CILIA- AND FLAGELLA-ASSOCIATED PROTEIN 69"/>
    <property type="match status" value="1"/>
</dbReference>
<evidence type="ECO:0000259" key="1">
    <source>
        <dbReference type="Pfam" id="PF21049"/>
    </source>
</evidence>
<protein>
    <submittedName>
        <fullName evidence="2">Cilia- and flagella-associated protein 69</fullName>
    </submittedName>
</protein>
<dbReference type="OrthoDB" id="191673at2759"/>
<dbReference type="InterPro" id="IPR011989">
    <property type="entry name" value="ARM-like"/>
</dbReference>
<dbReference type="PANTHER" id="PTHR14716:SF0">
    <property type="entry name" value="CILIA- AND FLAGELLA-ASSOCIATED PROTEIN 69"/>
    <property type="match status" value="1"/>
</dbReference>
<keyword evidence="2" id="KW-0282">Flagellum</keyword>
<dbReference type="InterPro" id="IPR016024">
    <property type="entry name" value="ARM-type_fold"/>
</dbReference>
<proteinExistence type="predicted"/>
<dbReference type="GO" id="GO:1902093">
    <property type="term" value="P:positive regulation of flagellated sperm motility"/>
    <property type="evidence" value="ECO:0007669"/>
    <property type="project" value="TreeGrafter"/>
</dbReference>
<dbReference type="GO" id="GO:0097730">
    <property type="term" value="C:non-motile cilium"/>
    <property type="evidence" value="ECO:0007669"/>
    <property type="project" value="TreeGrafter"/>
</dbReference>
<gene>
    <name evidence="2" type="ORF">HOLleu_35186</name>
</gene>
<keyword evidence="3" id="KW-1185">Reference proteome</keyword>
<accession>A0A9Q0YR37</accession>
<dbReference type="Pfam" id="PF21049">
    <property type="entry name" value="CFA69_ARM_rpt"/>
    <property type="match status" value="1"/>
</dbReference>
<sequence length="921" mass="103720">MATGEIQNKPPIPVVGHLITDDDIGVKQGIKIQPINFNKVIKLLTDPHSTTLYDRHFHALQRLIKHYRNGLLLKDLVQAFKIINVCADRSAEHPAYLQPMKELLKICSLPFLKEKSSDETVYSQIVTESISQLGYLMRVPNREIRLELANTILSIYIRKPSNQAFRDQLPCSQAYNIAMLESSDVAETLVKSLSLMEQDLEMKLCLMNVLQHLSGFSKVNCDKMLSADAASRITSRMNEQDPSGRLLFRSIEILWNLVENGNKEEVSRQLNSLVCINALKDAFSQQMTQGYSHYDRQLRNDLLVISTLVASNCREAPFIETGFAKQLMLFATFQEVRSHNALVKYLKLGTNPEDFELKKLLINILVVLSKDPTSVPLLSESNVILALLSYVHPNENTSQPQEWSPAQFEEIQLHVMAALCTLGPLCVQDYMDCQGNTRLLLLLEWCVGKDDFAGHGNSFHGLGGRGNKRAQMRYSLHLMRSMVSLRDPTVNQDVSDQGAINQILDIVQSATRSDMADDAIDVEMQCDLLYILSILCSGEQHRKELFGEKGVDSVLRYLKTDPKKLQSGLGHHRMMLATVGAIWCCIVGATLNEDQFFEGEGIFLLLDLLEGAARNMHNLILGCLTDLCENPKAVSHLVTWRGKSDQTVGKLLIRIWKEEEKELGVVRKEDGTIADPTKPLIGVLQESAGVTSLPANSPSQAIVDISENMRAKIYAVLCKLGFEDLQGLSAEDQVTLCIIERYMDFKQGEVWNEITDELKQEGVRPVTPDEEALAVIGRASQELASLVVDLQVEILESESQHDLLEEQELYSQIKENHKQAEGTIEKWQDYVDRTSNYEVLKSAKKLQEMSIEKSRLGNTDRQLGSFHDTDLTNLQTTTFQGRQVRVDSTPRNIVNEATMKLQMPDKSRSVKLHESSYIFAQ</sequence>
<dbReference type="InterPro" id="IPR048733">
    <property type="entry name" value="CFA69_ARM_dom"/>
</dbReference>
<dbReference type="GO" id="GO:0097225">
    <property type="term" value="C:sperm midpiece"/>
    <property type="evidence" value="ECO:0007669"/>
    <property type="project" value="TreeGrafter"/>
</dbReference>
<dbReference type="InterPro" id="IPR048732">
    <property type="entry name" value="CFA69"/>
</dbReference>
<comment type="caution">
    <text evidence="2">The sequence shown here is derived from an EMBL/GenBank/DDBJ whole genome shotgun (WGS) entry which is preliminary data.</text>
</comment>
<keyword evidence="2" id="KW-0969">Cilium</keyword>
<reference evidence="2" key="1">
    <citation type="submission" date="2021-10" db="EMBL/GenBank/DDBJ databases">
        <title>Tropical sea cucumber genome reveals ecological adaptation and Cuvierian tubules defense mechanism.</title>
        <authorList>
            <person name="Chen T."/>
        </authorList>
    </citation>
    <scope>NUCLEOTIDE SEQUENCE</scope>
    <source>
        <strain evidence="2">Nanhai2018</strain>
        <tissue evidence="2">Muscle</tissue>
    </source>
</reference>
<dbReference type="Gene3D" id="1.25.10.10">
    <property type="entry name" value="Leucine-rich Repeat Variant"/>
    <property type="match status" value="2"/>
</dbReference>
<evidence type="ECO:0000313" key="3">
    <source>
        <dbReference type="Proteomes" id="UP001152320"/>
    </source>
</evidence>
<dbReference type="Proteomes" id="UP001152320">
    <property type="component" value="Chromosome 18"/>
</dbReference>
<dbReference type="AlphaFoldDB" id="A0A9Q0YR37"/>
<evidence type="ECO:0000313" key="2">
    <source>
        <dbReference type="EMBL" id="KAJ8025079.1"/>
    </source>
</evidence>